<dbReference type="AlphaFoldDB" id="A0A922P3Z2"/>
<evidence type="ECO:0000313" key="1">
    <source>
        <dbReference type="EMBL" id="KEQ09943.1"/>
    </source>
</evidence>
<sequence length="196" mass="21105">MNVVHAVAAPKSFYPRGTLKCEGSVSFRSQAARDVACLLDLDAEVRSWRCNPPALLVPGGSYVCDFLVSDVHGGETLVDAPDRQNGSSEADIKLAAERGGFSFRQTARDEVYGGTRLRNARDLLRYANYSVPLGDRLKLLAALEEHGTLTVAECLTAFSETRPIGGFASMVLNGFLEVDLDDGLIGPGTAVRRITD</sequence>
<dbReference type="EMBL" id="JOKJ01000005">
    <property type="protein sequence ID" value="KEQ09943.1"/>
    <property type="molecule type" value="Genomic_DNA"/>
</dbReference>
<dbReference type="Proteomes" id="UP000052167">
    <property type="component" value="Unassembled WGS sequence"/>
</dbReference>
<keyword evidence="2" id="KW-1185">Reference proteome</keyword>
<evidence type="ECO:0008006" key="3">
    <source>
        <dbReference type="Google" id="ProtNLM"/>
    </source>
</evidence>
<reference evidence="1 2" key="1">
    <citation type="submission" date="2014-06" db="EMBL/GenBank/DDBJ databases">
        <title>Rhizobium pelagicum/R2-400B4.</title>
        <authorList>
            <person name="Kimes N.E."/>
            <person name="Lopez-Perez M."/>
        </authorList>
    </citation>
    <scope>NUCLEOTIDE SEQUENCE [LARGE SCALE GENOMIC DNA]</scope>
    <source>
        <strain evidence="1 2">R2-400B4</strain>
    </source>
</reference>
<proteinExistence type="predicted"/>
<comment type="caution">
    <text evidence="1">The sequence shown here is derived from an EMBL/GenBank/DDBJ whole genome shotgun (WGS) entry which is preliminary data.</text>
</comment>
<name>A0A922P3Z2_9HYPH</name>
<accession>A0A922P3Z2</accession>
<protein>
    <recommendedName>
        <fullName evidence="3">TnsA endonuclease N-terminal domain-containing protein</fullName>
    </recommendedName>
</protein>
<evidence type="ECO:0000313" key="2">
    <source>
        <dbReference type="Proteomes" id="UP000052167"/>
    </source>
</evidence>
<gene>
    <name evidence="1" type="ORF">GV68_21610</name>
</gene>
<organism evidence="1 2">
    <name type="scientific">Pseudorhizobium pelagicum</name>
    <dbReference type="NCBI Taxonomy" id="1509405"/>
    <lineage>
        <taxon>Bacteria</taxon>
        <taxon>Pseudomonadati</taxon>
        <taxon>Pseudomonadota</taxon>
        <taxon>Alphaproteobacteria</taxon>
        <taxon>Hyphomicrobiales</taxon>
        <taxon>Rhizobiaceae</taxon>
        <taxon>Rhizobium/Agrobacterium group</taxon>
        <taxon>Pseudorhizobium</taxon>
    </lineage>
</organism>